<dbReference type="OrthoDB" id="2603324at2"/>
<dbReference type="SMART" id="SM00257">
    <property type="entry name" value="LysM"/>
    <property type="match status" value="1"/>
</dbReference>
<dbReference type="Gene3D" id="3.10.350.10">
    <property type="entry name" value="LysM domain"/>
    <property type="match status" value="1"/>
</dbReference>
<keyword evidence="3" id="KW-1185">Reference proteome</keyword>
<feature type="domain" description="LysM" evidence="1">
    <location>
        <begin position="4"/>
        <end position="48"/>
    </location>
</feature>
<dbReference type="CDD" id="cd00118">
    <property type="entry name" value="LysM"/>
    <property type="match status" value="1"/>
</dbReference>
<dbReference type="STRING" id="37658.SAMN05661086_02768"/>
<dbReference type="PROSITE" id="PS51782">
    <property type="entry name" value="LYSM"/>
    <property type="match status" value="1"/>
</dbReference>
<name>A0A1I6KW84_9FIRM</name>
<dbReference type="AlphaFoldDB" id="A0A1I6KW84"/>
<dbReference type="InterPro" id="IPR036779">
    <property type="entry name" value="LysM_dom_sf"/>
</dbReference>
<protein>
    <submittedName>
        <fullName evidence="2">LysM domain-containing protein</fullName>
    </submittedName>
</protein>
<organism evidence="2 3">
    <name type="scientific">Anaeromicropila populeti</name>
    <dbReference type="NCBI Taxonomy" id="37658"/>
    <lineage>
        <taxon>Bacteria</taxon>
        <taxon>Bacillati</taxon>
        <taxon>Bacillota</taxon>
        <taxon>Clostridia</taxon>
        <taxon>Lachnospirales</taxon>
        <taxon>Lachnospiraceae</taxon>
        <taxon>Anaeromicropila</taxon>
    </lineage>
</organism>
<reference evidence="2 3" key="1">
    <citation type="submission" date="2016-10" db="EMBL/GenBank/DDBJ databases">
        <authorList>
            <person name="de Groot N.N."/>
        </authorList>
    </citation>
    <scope>NUCLEOTIDE SEQUENCE [LARGE SCALE GENOMIC DNA]</scope>
    <source>
        <strain evidence="2 3">743A</strain>
    </source>
</reference>
<dbReference type="EMBL" id="FOYZ01000011">
    <property type="protein sequence ID" value="SFR95434.1"/>
    <property type="molecule type" value="Genomic_DNA"/>
</dbReference>
<dbReference type="Proteomes" id="UP000199659">
    <property type="component" value="Unassembled WGS sequence"/>
</dbReference>
<evidence type="ECO:0000313" key="2">
    <source>
        <dbReference type="EMBL" id="SFR95434.1"/>
    </source>
</evidence>
<proteinExistence type="predicted"/>
<evidence type="ECO:0000259" key="1">
    <source>
        <dbReference type="PROSITE" id="PS51782"/>
    </source>
</evidence>
<gene>
    <name evidence="2" type="ORF">SAMN05661086_02768</name>
</gene>
<accession>A0A1I6KW84</accession>
<dbReference type="Pfam" id="PF01476">
    <property type="entry name" value="LysM"/>
    <property type="match status" value="1"/>
</dbReference>
<sequence length="393" mass="44574">MKYIAHIVQPGDNFYMLAKKYETTVASILNANPYIRPYNICTGKAIKIPIAASVHQVIACEERKEIATPENINELLKEMLNEKKTIEAISNWIQLYSQLYNQYITITDSIRRVSGDIASAKTKIDGFMEMPTENIDIKELEKATADIINMLKEVSEYSASRSCFLFYTNLILSVALNIASLLNLDMSPITDNIKLMIDDLEFGVTSNAVELTEQISRLATAAITKLNEKYISLGLESGNNPAEQLQELEAWKQSMIETYKAYQDEYVTECEQIKTDYEELLKKWEDSKTENSAPTTISSTEEINISGKWNTNWGLMTLTQTGPYVDGFYNWDNGKVTGILKNNVLTGIWTEEPTYTPPRDAGILELTFEQDSFTGKWGYRNNLPTNIWSGTRL</sequence>
<dbReference type="SUPFAM" id="SSF54106">
    <property type="entry name" value="LysM domain"/>
    <property type="match status" value="1"/>
</dbReference>
<evidence type="ECO:0000313" key="3">
    <source>
        <dbReference type="Proteomes" id="UP000199659"/>
    </source>
</evidence>
<dbReference type="RefSeq" id="WP_143099184.1">
    <property type="nucleotide sequence ID" value="NZ_FOYZ01000011.1"/>
</dbReference>
<dbReference type="InterPro" id="IPR018392">
    <property type="entry name" value="LysM"/>
</dbReference>